<keyword evidence="4" id="KW-1185">Reference proteome</keyword>
<dbReference type="AlphaFoldDB" id="A0A5J6MSP5"/>
<accession>A0A5J6MSP5</accession>
<gene>
    <name evidence="3" type="ORF">FRZ44_32190</name>
</gene>
<evidence type="ECO:0000313" key="3">
    <source>
        <dbReference type="EMBL" id="QEX17916.1"/>
    </source>
</evidence>
<dbReference type="Proteomes" id="UP000326202">
    <property type="component" value="Chromosome"/>
</dbReference>
<dbReference type="KEGG" id="htq:FRZ44_32190"/>
<evidence type="ECO:0008006" key="5">
    <source>
        <dbReference type="Google" id="ProtNLM"/>
    </source>
</evidence>
<feature type="region of interest" description="Disordered" evidence="1">
    <location>
        <begin position="39"/>
        <end position="61"/>
    </location>
</feature>
<feature type="signal peptide" evidence="2">
    <location>
        <begin position="1"/>
        <end position="24"/>
    </location>
</feature>
<proteinExistence type="predicted"/>
<feature type="chain" id="PRO_5023912797" description="DUF4352 domain-containing protein" evidence="2">
    <location>
        <begin position="25"/>
        <end position="262"/>
    </location>
</feature>
<dbReference type="EMBL" id="CP042906">
    <property type="protein sequence ID" value="QEX17916.1"/>
    <property type="molecule type" value="Genomic_DNA"/>
</dbReference>
<sequence>MPASMVLAAVVAFAVTIDPVPAAAEDLFNSILQDATDAISGNDSASASPSDASNTGNGNTGAVNSAVVEEAEGIRTAGVAAFSYLSPGQQIDVGPQGTLKLTYFSSCTTEVIHGGTMIVGTIASTITGGTVERASTQCSAQELAVDTSATEFGASVKRVTPFDPAVWAEATVSTRTPRFSWGGGDATLRIIELDAPQPRVAWQGHVKGPVSAYPKDAPPLTVGMPYRAEIDASNGSPKSVVFSVDPGYVGSSGKVDTVSLPR</sequence>
<protein>
    <recommendedName>
        <fullName evidence="5">DUF4352 domain-containing protein</fullName>
    </recommendedName>
</protein>
<reference evidence="3 4" key="1">
    <citation type="submission" date="2019-08" db="EMBL/GenBank/DDBJ databases">
        <title>Hyperibacter terrae gen. nov., sp. nov. and Hyperibacter viscosus sp. nov., two new members in the family Rhodospirillaceae isolated from the rhizosphere of Hypericum perforatum.</title>
        <authorList>
            <person name="Noviana Z."/>
        </authorList>
    </citation>
    <scope>NUCLEOTIDE SEQUENCE [LARGE SCALE GENOMIC DNA]</scope>
    <source>
        <strain evidence="3 4">R5913</strain>
    </source>
</reference>
<evidence type="ECO:0000256" key="2">
    <source>
        <dbReference type="SAM" id="SignalP"/>
    </source>
</evidence>
<evidence type="ECO:0000313" key="4">
    <source>
        <dbReference type="Proteomes" id="UP000326202"/>
    </source>
</evidence>
<keyword evidence="2" id="KW-0732">Signal</keyword>
<name>A0A5J6MSP5_9PROT</name>
<feature type="compositionally biased region" description="Low complexity" evidence="1">
    <location>
        <begin position="43"/>
        <end position="53"/>
    </location>
</feature>
<organism evidence="3 4">
    <name type="scientific">Hypericibacter terrae</name>
    <dbReference type="NCBI Taxonomy" id="2602015"/>
    <lineage>
        <taxon>Bacteria</taxon>
        <taxon>Pseudomonadati</taxon>
        <taxon>Pseudomonadota</taxon>
        <taxon>Alphaproteobacteria</taxon>
        <taxon>Rhodospirillales</taxon>
        <taxon>Dongiaceae</taxon>
        <taxon>Hypericibacter</taxon>
    </lineage>
</organism>
<evidence type="ECO:0000256" key="1">
    <source>
        <dbReference type="SAM" id="MobiDB-lite"/>
    </source>
</evidence>